<evidence type="ECO:0000256" key="2">
    <source>
        <dbReference type="ARBA" id="ARBA00023002"/>
    </source>
</evidence>
<feature type="compositionally biased region" description="Polar residues" evidence="4">
    <location>
        <begin position="928"/>
        <end position="937"/>
    </location>
</feature>
<dbReference type="Gene3D" id="3.40.50.720">
    <property type="entry name" value="NAD(P)-binding Rossmann-like Domain"/>
    <property type="match status" value="2"/>
</dbReference>
<dbReference type="InterPro" id="IPR036291">
    <property type="entry name" value="NAD(P)-bd_dom_sf"/>
</dbReference>
<dbReference type="PROSITE" id="PS00671">
    <property type="entry name" value="D_2_HYDROXYACID_DH_3"/>
    <property type="match status" value="1"/>
</dbReference>
<dbReference type="PROSITE" id="PS50280">
    <property type="entry name" value="SET"/>
    <property type="match status" value="1"/>
</dbReference>
<dbReference type="GO" id="GO:0005829">
    <property type="term" value="C:cytosol"/>
    <property type="evidence" value="ECO:0007669"/>
    <property type="project" value="TreeGrafter"/>
</dbReference>
<dbReference type="CDD" id="cd12168">
    <property type="entry name" value="Mand_dh_like"/>
    <property type="match status" value="1"/>
</dbReference>
<evidence type="ECO:0000256" key="4">
    <source>
        <dbReference type="SAM" id="MobiDB-lite"/>
    </source>
</evidence>
<evidence type="ECO:0000256" key="1">
    <source>
        <dbReference type="ARBA" id="ARBA00005854"/>
    </source>
</evidence>
<name>E9E6E2_METAQ</name>
<keyword evidence="2" id="KW-0560">Oxidoreductase</keyword>
<dbReference type="PANTHER" id="PTHR10996:SF269">
    <property type="entry name" value="HYPOTHETICAL D-ISOMER SPECIFIC 2-HYDROXYACID DEHYDROGENASE (EUROFUNG)"/>
    <property type="match status" value="1"/>
</dbReference>
<dbReference type="SUPFAM" id="SSF82199">
    <property type="entry name" value="SET domain"/>
    <property type="match status" value="1"/>
</dbReference>
<sequence>MAPPAAKKPRLVIMGSREYHIQDFVADYQQDFEYSVLDAHNRKEALTKLPQDVAQNGPIDAFIIRVGTSEFEPFDEELLGPLAPSCKIIASASAGYDEFDVDWMSRSGMWFCNTLDAVAEATADMAMFLTLAVLRDAHRAERGARSGSWKAGLVPARDPSGSTLGIVGMGSIGKHLALKAAAFNMPVRYYNRRRLPPAEEARHAATYCPTLERLLAESDVVSINCPLTAATTNLISHREVGLMKDGAFLVNTARGAIVDEEALIQGLESGKITRAGLDVFVNEPHINDYFRTSDRVICQPHMGAVTTEAFRRGERECLENLRAFFRTGRPLAPVNEITGAATNYTKPTTTQLRRAPKNKPMVQNSQNRPTHAAASRAFHLSSGVESREAPASPLSPISISQTSRCGPTIGQLARAFQLAPKRQRVEMEGLEPLINWARTRGVELDGVAPQQMPGRGIGAVATRSIKAGQVLMTIPARAILRLDSVLASISSRLPSASSIHGLLAAQLAASSDAETTLRRDAMPSLQSFAATTPLFWHRRLQDLLPAGARRLVDRQEAALERDWAAFHEAFPGVARDAYLRCWFLVGTRAFYHETDATLLYPWEDRLALLPVADMFNHAGVPGCSVAFSPEAYTVTATRACARGDEVFLSYGEHSNDFLLAEYGFLLDDNQWDSVDLGAFILSRLGAKQQAELRARGFDECLVGPSSQWDLPDGALDVLGRCFAAEPPERAANGGQQGKPLEERVFVAVLTRFLDEIHDVKSAIRAVTVGDDAQRATLLRRWDQIEALASSQGGTSLVLAAAQEGRAALYLTGQESQPNMNMRLVPFEHEAVPALPWTLEQSHRAKTTGNAPSQQDDTSPVSSYSKPTVAPQSAKSTLRRPQQSSSSKPPGQAAITRTPSLSYIIPVDFTRSLSPAHNVHVSRQEKLAVSQTLRTGRTSSREERGKRDTDDCQAQTRQNAKTYATTPAGRRHEWLLGDLPAYAVSHAEWRCGIGVSQYKDTSARTVSNQVVIELDPREDAPRALPL</sequence>
<dbReference type="Pfam" id="PF00856">
    <property type="entry name" value="SET"/>
    <property type="match status" value="1"/>
</dbReference>
<dbReference type="FunFam" id="3.40.50.720:FF:000203">
    <property type="entry name" value="D-3-phosphoglycerate dehydrogenase (SerA)"/>
    <property type="match status" value="1"/>
</dbReference>
<dbReference type="Proteomes" id="UP000002499">
    <property type="component" value="Unassembled WGS sequence"/>
</dbReference>
<dbReference type="GO" id="GO:0016618">
    <property type="term" value="F:hydroxypyruvate reductase [NAD(P)H] activity"/>
    <property type="evidence" value="ECO:0007669"/>
    <property type="project" value="TreeGrafter"/>
</dbReference>
<feature type="compositionally biased region" description="Polar residues" evidence="4">
    <location>
        <begin position="846"/>
        <end position="879"/>
    </location>
</feature>
<dbReference type="AlphaFoldDB" id="E9E6E2"/>
<dbReference type="InParanoid" id="E9E6E2"/>
<dbReference type="EMBL" id="GL698510">
    <property type="protein sequence ID" value="EFY88546.1"/>
    <property type="molecule type" value="Genomic_DNA"/>
</dbReference>
<dbReference type="SUPFAM" id="SSF51735">
    <property type="entry name" value="NAD(P)-binding Rossmann-fold domains"/>
    <property type="match status" value="1"/>
</dbReference>
<dbReference type="Pfam" id="PF00389">
    <property type="entry name" value="2-Hacid_dh"/>
    <property type="match status" value="1"/>
</dbReference>
<dbReference type="OrthoDB" id="9991913at2759"/>
<dbReference type="PANTHER" id="PTHR10996">
    <property type="entry name" value="2-HYDROXYACID DEHYDROGENASE-RELATED"/>
    <property type="match status" value="1"/>
</dbReference>
<feature type="domain" description="SET" evidence="5">
    <location>
        <begin position="440"/>
        <end position="651"/>
    </location>
</feature>
<evidence type="ECO:0000256" key="3">
    <source>
        <dbReference type="ARBA" id="ARBA00023027"/>
    </source>
</evidence>
<keyword evidence="7" id="KW-1185">Reference proteome</keyword>
<dbReference type="InterPro" id="IPR029753">
    <property type="entry name" value="D-isomer_DH_CS"/>
</dbReference>
<reference evidence="6 7" key="1">
    <citation type="journal article" date="2011" name="PLoS Genet.">
        <title>Genome sequencing and comparative transcriptomics of the model entomopathogenic fungi Metarhizium anisopliae and M. acridum.</title>
        <authorList>
            <person name="Gao Q."/>
            <person name="Jin K."/>
            <person name="Ying S.H."/>
            <person name="Zhang Y."/>
            <person name="Xiao G."/>
            <person name="Shang Y."/>
            <person name="Duan Z."/>
            <person name="Hu X."/>
            <person name="Xie X.Q."/>
            <person name="Zhou G."/>
            <person name="Peng G."/>
            <person name="Luo Z."/>
            <person name="Huang W."/>
            <person name="Wang B."/>
            <person name="Fang W."/>
            <person name="Wang S."/>
            <person name="Zhong Y."/>
            <person name="Ma L.J."/>
            <person name="St Leger R.J."/>
            <person name="Zhao G.P."/>
            <person name="Pei Y."/>
            <person name="Feng M.G."/>
            <person name="Xia Y."/>
            <person name="Wang C."/>
        </authorList>
    </citation>
    <scope>NUCLEOTIDE SEQUENCE [LARGE SCALE GENOMIC DNA]</scope>
    <source>
        <strain evidence="6 7">CQMa 102</strain>
    </source>
</reference>
<feature type="region of interest" description="Disordered" evidence="4">
    <location>
        <begin position="918"/>
        <end position="959"/>
    </location>
</feature>
<dbReference type="InterPro" id="IPR006139">
    <property type="entry name" value="D-isomer_2_OHA_DH_cat_dom"/>
</dbReference>
<dbReference type="InterPro" id="IPR046341">
    <property type="entry name" value="SET_dom_sf"/>
</dbReference>
<dbReference type="InterPro" id="IPR001214">
    <property type="entry name" value="SET_dom"/>
</dbReference>
<gene>
    <name evidence="6" type="ORF">MAC_05440</name>
</gene>
<dbReference type="InterPro" id="IPR050223">
    <property type="entry name" value="D-isomer_2-hydroxyacid_DH"/>
</dbReference>
<feature type="compositionally biased region" description="Low complexity" evidence="4">
    <location>
        <begin position="880"/>
        <end position="891"/>
    </location>
</feature>
<protein>
    <submittedName>
        <fullName evidence="6">2-hydroxyacid dehydrogenase, putative</fullName>
    </submittedName>
</protein>
<dbReference type="HOGENOM" id="CLU_295264_0_0_1"/>
<dbReference type="eggNOG" id="KOG1337">
    <property type="taxonomic scope" value="Eukaryota"/>
</dbReference>
<feature type="compositionally biased region" description="Basic and acidic residues" evidence="4">
    <location>
        <begin position="938"/>
        <end position="949"/>
    </location>
</feature>
<dbReference type="STRING" id="655827.E9E6E2"/>
<evidence type="ECO:0000313" key="6">
    <source>
        <dbReference type="EMBL" id="EFY88546.1"/>
    </source>
</evidence>
<dbReference type="InterPro" id="IPR006140">
    <property type="entry name" value="D-isomer_DH_NAD-bd"/>
</dbReference>
<dbReference type="InterPro" id="IPR029752">
    <property type="entry name" value="D-isomer_DH_CS1"/>
</dbReference>
<evidence type="ECO:0000259" key="5">
    <source>
        <dbReference type="PROSITE" id="PS50280"/>
    </source>
</evidence>
<proteinExistence type="inferred from homology"/>
<dbReference type="PROSITE" id="PS00065">
    <property type="entry name" value="D_2_HYDROXYACID_DH_1"/>
    <property type="match status" value="1"/>
</dbReference>
<dbReference type="SUPFAM" id="SSF52283">
    <property type="entry name" value="Formate/glycerate dehydrogenase catalytic domain-like"/>
    <property type="match status" value="1"/>
</dbReference>
<dbReference type="eggNOG" id="KOG0069">
    <property type="taxonomic scope" value="Eukaryota"/>
</dbReference>
<evidence type="ECO:0000313" key="7">
    <source>
        <dbReference type="Proteomes" id="UP000002499"/>
    </source>
</evidence>
<dbReference type="PROSITE" id="PS00670">
    <property type="entry name" value="D_2_HYDROXYACID_DH_2"/>
    <property type="match status" value="1"/>
</dbReference>
<feature type="region of interest" description="Disordered" evidence="4">
    <location>
        <begin position="842"/>
        <end position="896"/>
    </location>
</feature>
<dbReference type="GO" id="GO:0030267">
    <property type="term" value="F:glyoxylate reductase (NADPH) activity"/>
    <property type="evidence" value="ECO:0007669"/>
    <property type="project" value="TreeGrafter"/>
</dbReference>
<feature type="region of interest" description="Disordered" evidence="4">
    <location>
        <begin position="349"/>
        <end position="404"/>
    </location>
</feature>
<organism evidence="7">
    <name type="scientific">Metarhizium acridum (strain CQMa 102)</name>
    <dbReference type="NCBI Taxonomy" id="655827"/>
    <lineage>
        <taxon>Eukaryota</taxon>
        <taxon>Fungi</taxon>
        <taxon>Dikarya</taxon>
        <taxon>Ascomycota</taxon>
        <taxon>Pezizomycotina</taxon>
        <taxon>Sordariomycetes</taxon>
        <taxon>Hypocreomycetidae</taxon>
        <taxon>Hypocreales</taxon>
        <taxon>Clavicipitaceae</taxon>
        <taxon>Metarhizium</taxon>
    </lineage>
</organism>
<accession>E9E6E2</accession>
<comment type="similarity">
    <text evidence="1">Belongs to the D-isomer specific 2-hydroxyacid dehydrogenase family.</text>
</comment>
<dbReference type="GO" id="GO:0051287">
    <property type="term" value="F:NAD binding"/>
    <property type="evidence" value="ECO:0007669"/>
    <property type="project" value="InterPro"/>
</dbReference>
<feature type="compositionally biased region" description="Low complexity" evidence="4">
    <location>
        <begin position="389"/>
        <end position="400"/>
    </location>
</feature>
<dbReference type="Pfam" id="PF02826">
    <property type="entry name" value="2-Hacid_dh_C"/>
    <property type="match status" value="1"/>
</dbReference>
<keyword evidence="3" id="KW-0520">NAD</keyword>
<dbReference type="Gene3D" id="3.90.1410.10">
    <property type="entry name" value="set domain protein methyltransferase, domain 1"/>
    <property type="match status" value="1"/>
</dbReference>